<comment type="caution">
    <text evidence="11">The sequence shown here is derived from an EMBL/GenBank/DDBJ whole genome shotgun (WGS) entry which is preliminary data.</text>
</comment>
<evidence type="ECO:0000256" key="4">
    <source>
        <dbReference type="ARBA" id="ARBA00022475"/>
    </source>
</evidence>
<dbReference type="Gene3D" id="3.30.1150.10">
    <property type="match status" value="1"/>
</dbReference>
<dbReference type="GO" id="GO:0030288">
    <property type="term" value="C:outer membrane-bounded periplasmic space"/>
    <property type="evidence" value="ECO:0007669"/>
    <property type="project" value="InterPro"/>
</dbReference>
<keyword evidence="8" id="KW-1133">Transmembrane helix</keyword>
<organism evidence="11 12">
    <name type="scientific">Solidesulfovibrio fructosivorans JJ]</name>
    <dbReference type="NCBI Taxonomy" id="596151"/>
    <lineage>
        <taxon>Bacteria</taxon>
        <taxon>Pseudomonadati</taxon>
        <taxon>Thermodesulfobacteriota</taxon>
        <taxon>Desulfovibrionia</taxon>
        <taxon>Desulfovibrionales</taxon>
        <taxon>Desulfovibrionaceae</taxon>
        <taxon>Solidesulfovibrio</taxon>
    </lineage>
</organism>
<dbReference type="InterPro" id="IPR003538">
    <property type="entry name" value="TonB"/>
</dbReference>
<keyword evidence="4" id="KW-1003">Cell membrane</keyword>
<evidence type="ECO:0000256" key="1">
    <source>
        <dbReference type="ARBA" id="ARBA00004383"/>
    </source>
</evidence>
<dbReference type="GO" id="GO:0005886">
    <property type="term" value="C:plasma membrane"/>
    <property type="evidence" value="ECO:0007669"/>
    <property type="project" value="UniProtKB-SubCell"/>
</dbReference>
<gene>
    <name evidence="11" type="ORF">DesfrDRAFT_2292</name>
</gene>
<dbReference type="Pfam" id="PF03544">
    <property type="entry name" value="TonB_C"/>
    <property type="match status" value="1"/>
</dbReference>
<dbReference type="GO" id="GO:0015891">
    <property type="term" value="P:siderophore transport"/>
    <property type="evidence" value="ECO:0007669"/>
    <property type="project" value="InterPro"/>
</dbReference>
<dbReference type="NCBIfam" id="TIGR01352">
    <property type="entry name" value="tonB_Cterm"/>
    <property type="match status" value="1"/>
</dbReference>
<keyword evidence="6" id="KW-0812">Transmembrane</keyword>
<evidence type="ECO:0000256" key="2">
    <source>
        <dbReference type="ARBA" id="ARBA00006555"/>
    </source>
</evidence>
<evidence type="ECO:0000256" key="7">
    <source>
        <dbReference type="ARBA" id="ARBA00022927"/>
    </source>
</evidence>
<proteinExistence type="inferred from homology"/>
<dbReference type="EMBL" id="AECZ01000014">
    <property type="protein sequence ID" value="EFL50920.1"/>
    <property type="molecule type" value="Genomic_DNA"/>
</dbReference>
<dbReference type="GO" id="GO:0015031">
    <property type="term" value="P:protein transport"/>
    <property type="evidence" value="ECO:0007669"/>
    <property type="project" value="UniProtKB-KW"/>
</dbReference>
<dbReference type="AlphaFoldDB" id="E1JXE3"/>
<evidence type="ECO:0000313" key="12">
    <source>
        <dbReference type="Proteomes" id="UP000006250"/>
    </source>
</evidence>
<feature type="domain" description="TonB C-terminal" evidence="10">
    <location>
        <begin position="5"/>
        <end position="96"/>
    </location>
</feature>
<dbReference type="GO" id="GO:0031992">
    <property type="term" value="F:energy transducer activity"/>
    <property type="evidence" value="ECO:0007669"/>
    <property type="project" value="InterPro"/>
</dbReference>
<dbReference type="GO" id="GO:0055085">
    <property type="term" value="P:transmembrane transport"/>
    <property type="evidence" value="ECO:0007669"/>
    <property type="project" value="InterPro"/>
</dbReference>
<dbReference type="PROSITE" id="PS52015">
    <property type="entry name" value="TONB_CTD"/>
    <property type="match status" value="1"/>
</dbReference>
<protein>
    <submittedName>
        <fullName evidence="11">TonB family protein</fullName>
    </submittedName>
</protein>
<evidence type="ECO:0000256" key="8">
    <source>
        <dbReference type="ARBA" id="ARBA00022989"/>
    </source>
</evidence>
<reference evidence="11 12" key="1">
    <citation type="submission" date="2010-08" db="EMBL/GenBank/DDBJ databases">
        <title>The draft genome of Desulfovibrio fructosovorans JJ.</title>
        <authorList>
            <consortium name="US DOE Joint Genome Institute (JGI-PGF)"/>
            <person name="Lucas S."/>
            <person name="Copeland A."/>
            <person name="Lapidus A."/>
            <person name="Cheng J.-F."/>
            <person name="Bruce D."/>
            <person name="Goodwin L."/>
            <person name="Pitluck S."/>
            <person name="Land M.L."/>
            <person name="Hauser L."/>
            <person name="Chang Y.-J."/>
            <person name="Jeffries C."/>
            <person name="Wall J.D."/>
            <person name="Stahl D.A."/>
            <person name="Arkin A.P."/>
            <person name="Dehal P."/>
            <person name="Stolyar S.M."/>
            <person name="Hazen T.C."/>
            <person name="Woyke T.J."/>
        </authorList>
    </citation>
    <scope>NUCLEOTIDE SEQUENCE [LARGE SCALE GENOMIC DNA]</scope>
    <source>
        <strain evidence="11 12">JJ</strain>
    </source>
</reference>
<evidence type="ECO:0000313" key="11">
    <source>
        <dbReference type="EMBL" id="EFL50920.1"/>
    </source>
</evidence>
<evidence type="ECO:0000256" key="3">
    <source>
        <dbReference type="ARBA" id="ARBA00022448"/>
    </source>
</evidence>
<dbReference type="InterPro" id="IPR037682">
    <property type="entry name" value="TonB_C"/>
</dbReference>
<dbReference type="OrthoDB" id="9810145at2"/>
<keyword evidence="7" id="KW-0653">Protein transport</keyword>
<dbReference type="Proteomes" id="UP000006250">
    <property type="component" value="Unassembled WGS sequence"/>
</dbReference>
<evidence type="ECO:0000256" key="6">
    <source>
        <dbReference type="ARBA" id="ARBA00022692"/>
    </source>
</evidence>
<dbReference type="InterPro" id="IPR051045">
    <property type="entry name" value="TonB-dependent_transducer"/>
</dbReference>
<keyword evidence="3" id="KW-0813">Transport</keyword>
<comment type="similarity">
    <text evidence="2">Belongs to the TonB family.</text>
</comment>
<dbReference type="SUPFAM" id="SSF74653">
    <property type="entry name" value="TolA/TonB C-terminal domain"/>
    <property type="match status" value="1"/>
</dbReference>
<evidence type="ECO:0000259" key="10">
    <source>
        <dbReference type="PROSITE" id="PS52015"/>
    </source>
</evidence>
<dbReference type="RefSeq" id="WP_005993984.1">
    <property type="nucleotide sequence ID" value="NZ_AECZ01000014.1"/>
</dbReference>
<sequence>MSLAAVDAKPRILRQVTPDYPADARRRGIEGRVVARLLVTADGGVRSISIVSAKPPQVFEHAVIAALGQWRFHPARYKGREVATWVMLPVKFDLKN</sequence>
<keyword evidence="9" id="KW-0472">Membrane</keyword>
<dbReference type="STRING" id="596151.DesfrDRAFT_2292"/>
<dbReference type="InterPro" id="IPR006260">
    <property type="entry name" value="TonB/TolA_C"/>
</dbReference>
<keyword evidence="12" id="KW-1185">Reference proteome</keyword>
<dbReference type="PANTHER" id="PTHR33446">
    <property type="entry name" value="PROTEIN TONB-RELATED"/>
    <property type="match status" value="1"/>
</dbReference>
<dbReference type="eggNOG" id="COG0810">
    <property type="taxonomic scope" value="Bacteria"/>
</dbReference>
<comment type="subcellular location">
    <subcellularLocation>
        <location evidence="1">Cell inner membrane</location>
        <topology evidence="1">Single-pass membrane protein</topology>
        <orientation evidence="1">Periplasmic side</orientation>
    </subcellularLocation>
</comment>
<keyword evidence="5" id="KW-0997">Cell inner membrane</keyword>
<accession>E1JXE3</accession>
<dbReference type="PRINTS" id="PR01374">
    <property type="entry name" value="TONBPROTEIN"/>
</dbReference>
<evidence type="ECO:0000256" key="5">
    <source>
        <dbReference type="ARBA" id="ARBA00022519"/>
    </source>
</evidence>
<name>E1JXE3_SOLFR</name>
<evidence type="ECO:0000256" key="9">
    <source>
        <dbReference type="ARBA" id="ARBA00023136"/>
    </source>
</evidence>